<protein>
    <submittedName>
        <fullName evidence="1">10437_t:CDS:1</fullName>
    </submittedName>
</protein>
<keyword evidence="2" id="KW-1185">Reference proteome</keyword>
<accession>A0ACA9KLK1</accession>
<comment type="caution">
    <text evidence="1">The sequence shown here is derived from an EMBL/GenBank/DDBJ whole genome shotgun (WGS) entry which is preliminary data.</text>
</comment>
<proteinExistence type="predicted"/>
<name>A0ACA9KLK1_9GLOM</name>
<gene>
    <name evidence="1" type="ORF">ACOLOM_LOCUS1924</name>
</gene>
<dbReference type="EMBL" id="CAJVPT010002334">
    <property type="protein sequence ID" value="CAG8479356.1"/>
    <property type="molecule type" value="Genomic_DNA"/>
</dbReference>
<sequence length="741" mass="86264">MSSQQKIKKTLCDSSENGDANISNQLTVQEKQNMKTLTKLLNNLETRTRALNLLRKNQRIVHQLLKYSTLESSRLDDTFQLYQQFKEHSIEVSFDDKRQLTLKFLENSWISEAMSVLRDMCDGEVKPNIFFINKVFALLKESRSYSEMSRLFHSIPEYGIHPNTRSYTMIIQTCVLQGKMSTAMEYYEKMQALGIKPNKITYLVLIQGFARRNDLQNARRLYNAMLRTMKVRPTYKILNTMVDLYMRNEEIKKAEETFKIMKHLKIQPDISLYNVIIHNSTLKLDMKTANSFYHEIIRSGFKPDIYTFNIMINGYINSGDQEGAWRMYNHMREQGVELNEYVGSSLMQLHYQAQDYQGTEKLFNKIFDNLILPQAENQNDVSTPRPKLTPNINPLTIMWKNGLARAHDIDSVNKIYKEFLEVIDNASKGENRLFPDSNSFNIFISKFAQGFGDMKRAEEVFKDMSCRGICSDVATFTILIDGYAMLGEVEKAEETLRTLKSSLSIKPNVYSYTSLIKAWIQVRRKDKVNEVYEEMIREGIKPHRATLRALLKEVVEIPSPMNKDSDENGVENLPAKTPQHILDTLMWSDRLDRARDVTYAHEIFKNFLRQTDNLTYLGRKPQVNSYSFTTFIRSFALRHRNMNLSLKVFEEMLRRNIPPNSVSYGILIEGYARLGEPGNAEKMFLEMKKRNIEPTIKNYNSLIGAWVKVGKRDKSKEVYHQMIKEGISPNEQTLSIIKLLH</sequence>
<evidence type="ECO:0000313" key="1">
    <source>
        <dbReference type="EMBL" id="CAG8479356.1"/>
    </source>
</evidence>
<reference evidence="1" key="1">
    <citation type="submission" date="2021-06" db="EMBL/GenBank/DDBJ databases">
        <authorList>
            <person name="Kallberg Y."/>
            <person name="Tangrot J."/>
            <person name="Rosling A."/>
        </authorList>
    </citation>
    <scope>NUCLEOTIDE SEQUENCE</scope>
    <source>
        <strain evidence="1">CL356</strain>
    </source>
</reference>
<organism evidence="1 2">
    <name type="scientific">Acaulospora colombiana</name>
    <dbReference type="NCBI Taxonomy" id="27376"/>
    <lineage>
        <taxon>Eukaryota</taxon>
        <taxon>Fungi</taxon>
        <taxon>Fungi incertae sedis</taxon>
        <taxon>Mucoromycota</taxon>
        <taxon>Glomeromycotina</taxon>
        <taxon>Glomeromycetes</taxon>
        <taxon>Diversisporales</taxon>
        <taxon>Acaulosporaceae</taxon>
        <taxon>Acaulospora</taxon>
    </lineage>
</organism>
<evidence type="ECO:0000313" key="2">
    <source>
        <dbReference type="Proteomes" id="UP000789525"/>
    </source>
</evidence>
<dbReference type="Proteomes" id="UP000789525">
    <property type="component" value="Unassembled WGS sequence"/>
</dbReference>